<dbReference type="SMART" id="SM00382">
    <property type="entry name" value="AAA"/>
    <property type="match status" value="1"/>
</dbReference>
<dbReference type="InterPro" id="IPR003439">
    <property type="entry name" value="ABC_transporter-like_ATP-bd"/>
</dbReference>
<keyword evidence="4 6" id="KW-0067">ATP-binding</keyword>
<dbReference type="InterPro" id="IPR027417">
    <property type="entry name" value="P-loop_NTPase"/>
</dbReference>
<dbReference type="Proteomes" id="UP000238523">
    <property type="component" value="Plasmid pRLN4"/>
</dbReference>
<gene>
    <name evidence="6" type="primary">ssuB</name>
    <name evidence="6" type="ORF">CUJ84_pRLN4000265</name>
</gene>
<keyword evidence="6" id="KW-0614">Plasmid</keyword>
<dbReference type="AlphaFoldDB" id="A0A2K9ZIV2"/>
<dbReference type="Pfam" id="PF00005">
    <property type="entry name" value="ABC_tran"/>
    <property type="match status" value="1"/>
</dbReference>
<dbReference type="CDD" id="cd03293">
    <property type="entry name" value="ABC_NrtD_SsuB_transporters"/>
    <property type="match status" value="1"/>
</dbReference>
<dbReference type="Gene3D" id="3.40.50.300">
    <property type="entry name" value="P-loop containing nucleotide triphosphate hydrolases"/>
    <property type="match status" value="1"/>
</dbReference>
<geneLocation type="plasmid" evidence="7">
    <name>prln4</name>
</geneLocation>
<dbReference type="PANTHER" id="PTHR42788:SF13">
    <property type="entry name" value="ALIPHATIC SULFONATES IMPORT ATP-BINDING PROTEIN SSUB"/>
    <property type="match status" value="1"/>
</dbReference>
<dbReference type="PROSITE" id="PS50893">
    <property type="entry name" value="ABC_TRANSPORTER_2"/>
    <property type="match status" value="1"/>
</dbReference>
<dbReference type="InterPro" id="IPR017871">
    <property type="entry name" value="ABC_transporter-like_CS"/>
</dbReference>
<evidence type="ECO:0000256" key="4">
    <source>
        <dbReference type="ARBA" id="ARBA00022840"/>
    </source>
</evidence>
<proteinExistence type="inferred from homology"/>
<evidence type="ECO:0000259" key="5">
    <source>
        <dbReference type="PROSITE" id="PS50893"/>
    </source>
</evidence>
<organism evidence="6 7">
    <name type="scientific">Rhizobium leguminosarum</name>
    <dbReference type="NCBI Taxonomy" id="384"/>
    <lineage>
        <taxon>Bacteria</taxon>
        <taxon>Pseudomonadati</taxon>
        <taxon>Pseudomonadota</taxon>
        <taxon>Alphaproteobacteria</taxon>
        <taxon>Hyphomicrobiales</taxon>
        <taxon>Rhizobiaceae</taxon>
        <taxon>Rhizobium/Agrobacterium group</taxon>
        <taxon>Rhizobium</taxon>
    </lineage>
</organism>
<dbReference type="InterPro" id="IPR050166">
    <property type="entry name" value="ABC_transporter_ATP-bind"/>
</dbReference>
<dbReference type="GO" id="GO:0005524">
    <property type="term" value="F:ATP binding"/>
    <property type="evidence" value="ECO:0007669"/>
    <property type="project" value="UniProtKB-KW"/>
</dbReference>
<evidence type="ECO:0000256" key="2">
    <source>
        <dbReference type="ARBA" id="ARBA00022448"/>
    </source>
</evidence>
<evidence type="ECO:0000256" key="1">
    <source>
        <dbReference type="ARBA" id="ARBA00005417"/>
    </source>
</evidence>
<sequence length="266" mass="29105">MRANLPEAAAIETKDLAIGYAGAVETTRILSGVDLSVGRGEFLTILGPSGCGKSTLLRAVADLLPPLDGRLSVLGKTASEARRRREVAFVFQDATLLPWRTVKENVALPLQVGKKSVSRTVDPRPDHWIELVGLSHLADRYPHQLSGGQRQRVAIARALQCEPDILLMDEPFGALDEITRERLNDELLDVWRRTGTTILFVTHSVVEAIYLGGRVLVLAANPGRVQALIDLAPLKDERGLCRRESLDVQETAARLRQLLQEGNSAA</sequence>
<evidence type="ECO:0000256" key="3">
    <source>
        <dbReference type="ARBA" id="ARBA00022741"/>
    </source>
</evidence>
<dbReference type="PROSITE" id="PS00211">
    <property type="entry name" value="ABC_TRANSPORTER_1"/>
    <property type="match status" value="1"/>
</dbReference>
<dbReference type="InterPro" id="IPR003593">
    <property type="entry name" value="AAA+_ATPase"/>
</dbReference>
<evidence type="ECO:0000313" key="7">
    <source>
        <dbReference type="Proteomes" id="UP000238523"/>
    </source>
</evidence>
<keyword evidence="6" id="KW-0378">Hydrolase</keyword>
<dbReference type="EC" id="3.6.3.-" evidence="6"/>
<keyword evidence="3" id="KW-0547">Nucleotide-binding</keyword>
<comment type="similarity">
    <text evidence="1">Belongs to the ABC transporter superfamily.</text>
</comment>
<dbReference type="PANTHER" id="PTHR42788">
    <property type="entry name" value="TAURINE IMPORT ATP-BINDING PROTEIN-RELATED"/>
    <property type="match status" value="1"/>
</dbReference>
<accession>A0A2K9ZIV2</accession>
<evidence type="ECO:0000313" key="6">
    <source>
        <dbReference type="EMBL" id="AUW47971.1"/>
    </source>
</evidence>
<dbReference type="EMBL" id="CP025016">
    <property type="protein sequence ID" value="AUW47971.1"/>
    <property type="molecule type" value="Genomic_DNA"/>
</dbReference>
<name>A0A2K9ZIV2_RHILE</name>
<dbReference type="SUPFAM" id="SSF52540">
    <property type="entry name" value="P-loop containing nucleoside triphosphate hydrolases"/>
    <property type="match status" value="1"/>
</dbReference>
<feature type="domain" description="ABC transporter" evidence="5">
    <location>
        <begin position="11"/>
        <end position="245"/>
    </location>
</feature>
<dbReference type="GO" id="GO:0016887">
    <property type="term" value="F:ATP hydrolysis activity"/>
    <property type="evidence" value="ECO:0007669"/>
    <property type="project" value="InterPro"/>
</dbReference>
<reference evidence="6 7" key="1">
    <citation type="submission" date="2017-11" db="EMBL/GenBank/DDBJ databases">
        <title>Complete genome of Rhizobium leguminosarum Norway, an ineffective micro-symbiont.</title>
        <authorList>
            <person name="Hoffrichter A."/>
            <person name="Liang J."/>
            <person name="Brachmann A."/>
            <person name="Marin M."/>
        </authorList>
    </citation>
    <scope>NUCLEOTIDE SEQUENCE [LARGE SCALE GENOMIC DNA]</scope>
    <source>
        <strain evidence="6 7">Norway</strain>
        <plasmid evidence="7">Plasmid prln4</plasmid>
    </source>
</reference>
<keyword evidence="2" id="KW-0813">Transport</keyword>
<protein>
    <submittedName>
        <fullName evidence="6">Aliphatic sulfonates import ATP-binding protein SsuB</fullName>
        <ecNumber evidence="6">3.6.3.-</ecNumber>
    </submittedName>
</protein>